<name>A0ABS3JVN3_9HYPH</name>
<protein>
    <recommendedName>
        <fullName evidence="10">L,D-TPase catalytic domain-containing protein</fullName>
    </recommendedName>
</protein>
<feature type="region of interest" description="Disordered" evidence="8">
    <location>
        <begin position="302"/>
        <end position="325"/>
    </location>
</feature>
<evidence type="ECO:0000256" key="2">
    <source>
        <dbReference type="ARBA" id="ARBA00005992"/>
    </source>
</evidence>
<keyword evidence="6 7" id="KW-0961">Cell wall biogenesis/degradation</keyword>
<evidence type="ECO:0000313" key="12">
    <source>
        <dbReference type="Proteomes" id="UP000718278"/>
    </source>
</evidence>
<keyword evidence="12" id="KW-1185">Reference proteome</keyword>
<dbReference type="PANTHER" id="PTHR36699:SF1">
    <property type="entry name" value="L,D-TRANSPEPTIDASE YAFK-RELATED"/>
    <property type="match status" value="1"/>
</dbReference>
<keyword evidence="9" id="KW-0732">Signal</keyword>
<evidence type="ECO:0000256" key="3">
    <source>
        <dbReference type="ARBA" id="ARBA00022679"/>
    </source>
</evidence>
<reference evidence="11 12" key="1">
    <citation type="submission" date="2020-10" db="EMBL/GenBank/DDBJ databases">
        <title>Genomic characterization of underground lake bacteria from Wind Cave National Park: Insight into the archetypical LuxI/LuxR and identification of LuxR solos.</title>
        <authorList>
            <person name="Wengert P.C."/>
            <person name="Savka M.A."/>
        </authorList>
    </citation>
    <scope>NUCLEOTIDE SEQUENCE [LARGE SCALE GENOMIC DNA]</scope>
    <source>
        <strain evidence="11 12">SD316</strain>
    </source>
</reference>
<dbReference type="PROSITE" id="PS51257">
    <property type="entry name" value="PROKAR_LIPOPROTEIN"/>
    <property type="match status" value="1"/>
</dbReference>
<accession>A0ABS3JVN3</accession>
<evidence type="ECO:0000259" key="10">
    <source>
        <dbReference type="PROSITE" id="PS52029"/>
    </source>
</evidence>
<evidence type="ECO:0000256" key="7">
    <source>
        <dbReference type="PROSITE-ProRule" id="PRU01373"/>
    </source>
</evidence>
<keyword evidence="3" id="KW-0808">Transferase</keyword>
<comment type="caution">
    <text evidence="11">The sequence shown here is derived from an EMBL/GenBank/DDBJ whole genome shotgun (WGS) entry which is preliminary data.</text>
</comment>
<comment type="pathway">
    <text evidence="1 7">Cell wall biogenesis; peptidoglycan biosynthesis.</text>
</comment>
<dbReference type="Proteomes" id="UP000718278">
    <property type="component" value="Unassembled WGS sequence"/>
</dbReference>
<evidence type="ECO:0000256" key="4">
    <source>
        <dbReference type="ARBA" id="ARBA00022960"/>
    </source>
</evidence>
<gene>
    <name evidence="11" type="ORF">IPV26_00695</name>
</gene>
<dbReference type="PANTHER" id="PTHR36699">
    <property type="entry name" value="LD-TRANSPEPTIDASE"/>
    <property type="match status" value="1"/>
</dbReference>
<evidence type="ECO:0000256" key="8">
    <source>
        <dbReference type="SAM" id="MobiDB-lite"/>
    </source>
</evidence>
<feature type="domain" description="L,D-TPase catalytic" evidence="10">
    <location>
        <begin position="55"/>
        <end position="186"/>
    </location>
</feature>
<feature type="signal peptide" evidence="9">
    <location>
        <begin position="1"/>
        <end position="18"/>
    </location>
</feature>
<evidence type="ECO:0000256" key="6">
    <source>
        <dbReference type="ARBA" id="ARBA00023316"/>
    </source>
</evidence>
<comment type="similarity">
    <text evidence="2">Belongs to the YkuD family.</text>
</comment>
<dbReference type="PROSITE" id="PS52029">
    <property type="entry name" value="LD_TPASE"/>
    <property type="match status" value="1"/>
</dbReference>
<feature type="region of interest" description="Disordered" evidence="8">
    <location>
        <begin position="356"/>
        <end position="409"/>
    </location>
</feature>
<keyword evidence="5 7" id="KW-0573">Peptidoglycan synthesis</keyword>
<dbReference type="RefSeq" id="WP_207486239.1">
    <property type="nucleotide sequence ID" value="NZ_JADIJS010000001.1"/>
</dbReference>
<feature type="active site" description="Proton donor/acceptor" evidence="7">
    <location>
        <position position="147"/>
    </location>
</feature>
<keyword evidence="4 7" id="KW-0133">Cell shape</keyword>
<evidence type="ECO:0000256" key="5">
    <source>
        <dbReference type="ARBA" id="ARBA00022984"/>
    </source>
</evidence>
<dbReference type="SUPFAM" id="SSF141523">
    <property type="entry name" value="L,D-transpeptidase catalytic domain-like"/>
    <property type="match status" value="1"/>
</dbReference>
<dbReference type="EMBL" id="JADIJS010000001">
    <property type="protein sequence ID" value="MBO1038177.1"/>
    <property type="molecule type" value="Genomic_DNA"/>
</dbReference>
<dbReference type="InterPro" id="IPR038063">
    <property type="entry name" value="Transpep_catalytic_dom"/>
</dbReference>
<feature type="active site" description="Nucleophile" evidence="7">
    <location>
        <position position="155"/>
    </location>
</feature>
<evidence type="ECO:0000256" key="1">
    <source>
        <dbReference type="ARBA" id="ARBA00004752"/>
    </source>
</evidence>
<sequence length="409" mass="43900">MKIRTALLGTLMASALLAGCQGSSVSDLSLRAEKPLSEKIVAKMKTKGMTRTSPVMVRIFKEEGVLEVWKQKNNGKYDQIASYEICKWSGKLGPKFIEGDRQAPEGFYNVRPAQMNPNSQYHLAFNMGFPNAYDRAHNRTGQNLMVHGACSSSGCYSMTDESVSEIYAFGRDAFKGGQRDFQIQAFPFRMTAANMARYKSDPNYSFWKMLKQGYDSFEVTKVPPKVDVCEKRYVFNVPTPDGQPLSANDACPPSANAESMAYTTSYEKTFQSAFSAAQKKPAPSIQGITEAKLVSAWSAARARGEKVTREPPSLSPTSAETPNAPDIAPAATPISVQPTAIAATPALAAPAAPAASAPAATPPAQTAAVPVPQENPAAVSPMTTASTVADNVAAPAPEKKKPWWKLGGN</sequence>
<feature type="chain" id="PRO_5045285577" description="L,D-TPase catalytic domain-containing protein" evidence="9">
    <location>
        <begin position="19"/>
        <end position="409"/>
    </location>
</feature>
<organism evidence="11 12">
    <name type="scientific">Brucella pituitosa</name>
    <dbReference type="NCBI Taxonomy" id="571256"/>
    <lineage>
        <taxon>Bacteria</taxon>
        <taxon>Pseudomonadati</taxon>
        <taxon>Pseudomonadota</taxon>
        <taxon>Alphaproteobacteria</taxon>
        <taxon>Hyphomicrobiales</taxon>
        <taxon>Brucellaceae</taxon>
        <taxon>Brucella/Ochrobactrum group</taxon>
        <taxon>Brucella</taxon>
    </lineage>
</organism>
<dbReference type="InterPro" id="IPR005490">
    <property type="entry name" value="LD_TPept_cat_dom"/>
</dbReference>
<evidence type="ECO:0000256" key="9">
    <source>
        <dbReference type="SAM" id="SignalP"/>
    </source>
</evidence>
<evidence type="ECO:0000313" key="11">
    <source>
        <dbReference type="EMBL" id="MBO1038177.1"/>
    </source>
</evidence>
<feature type="compositionally biased region" description="Low complexity" evidence="8">
    <location>
        <begin position="356"/>
        <end position="372"/>
    </location>
</feature>
<proteinExistence type="inferred from homology"/>